<evidence type="ECO:0000313" key="2">
    <source>
        <dbReference type="Proteomes" id="UP001209878"/>
    </source>
</evidence>
<evidence type="ECO:0000313" key="1">
    <source>
        <dbReference type="EMBL" id="KAK2172382.1"/>
    </source>
</evidence>
<organism evidence="1 2">
    <name type="scientific">Ridgeia piscesae</name>
    <name type="common">Tubeworm</name>
    <dbReference type="NCBI Taxonomy" id="27915"/>
    <lineage>
        <taxon>Eukaryota</taxon>
        <taxon>Metazoa</taxon>
        <taxon>Spiralia</taxon>
        <taxon>Lophotrochozoa</taxon>
        <taxon>Annelida</taxon>
        <taxon>Polychaeta</taxon>
        <taxon>Sedentaria</taxon>
        <taxon>Canalipalpata</taxon>
        <taxon>Sabellida</taxon>
        <taxon>Siboglinidae</taxon>
        <taxon>Ridgeia</taxon>
    </lineage>
</organism>
<proteinExistence type="predicted"/>
<keyword evidence="2" id="KW-1185">Reference proteome</keyword>
<name>A0AAD9KJP1_RIDPI</name>
<sequence>MSASRGHATPSSNPETPRAAIFTGRLSDGVAALFGAYLRERSASLALCALCVHTDKAAEHAPAPLLSLSHTLSPSYRQTHRPASDLSLWRFPLTFVSLNYLTSPSCFPSL</sequence>
<comment type="caution">
    <text evidence="1">The sequence shown here is derived from an EMBL/GenBank/DDBJ whole genome shotgun (WGS) entry which is preliminary data.</text>
</comment>
<gene>
    <name evidence="1" type="ORF">NP493_963g00072</name>
</gene>
<dbReference type="Proteomes" id="UP001209878">
    <property type="component" value="Unassembled WGS sequence"/>
</dbReference>
<accession>A0AAD9KJP1</accession>
<reference evidence="1" key="1">
    <citation type="journal article" date="2023" name="Mol. Biol. Evol.">
        <title>Third-Generation Sequencing Reveals the Adaptive Role of the Epigenome in Three Deep-Sea Polychaetes.</title>
        <authorList>
            <person name="Perez M."/>
            <person name="Aroh O."/>
            <person name="Sun Y."/>
            <person name="Lan Y."/>
            <person name="Juniper S.K."/>
            <person name="Young C.R."/>
            <person name="Angers B."/>
            <person name="Qian P.Y."/>
        </authorList>
    </citation>
    <scope>NUCLEOTIDE SEQUENCE</scope>
    <source>
        <strain evidence="1">R07B-5</strain>
    </source>
</reference>
<dbReference type="AlphaFoldDB" id="A0AAD9KJP1"/>
<dbReference type="EMBL" id="JAODUO010000966">
    <property type="protein sequence ID" value="KAK2172382.1"/>
    <property type="molecule type" value="Genomic_DNA"/>
</dbReference>
<protein>
    <submittedName>
        <fullName evidence="1">Uncharacterized protein</fullName>
    </submittedName>
</protein>